<sequence length="196" mass="21249">MNALKRITVLLAEDHAVVRQGLCTLLETEGSFEVIGQAETGREAVELTATLRPEVVVMDIAMPVLNGLEATRQILNANAAARVLILSAHSDDEYIERMIAVGAAGFLEKQTSAEILTKAIHEVARGKAFYSPAIAKRMVDGQKRAQGRDGLARTSGTRLTSRETEVLQLVAEGQANKQIASVLGISIKTVEKHRHR</sequence>
<name>B1ZPK5_OPITP</name>
<dbReference type="AlphaFoldDB" id="B1ZPK5"/>
<dbReference type="Pfam" id="PF00196">
    <property type="entry name" value="GerE"/>
    <property type="match status" value="1"/>
</dbReference>
<evidence type="ECO:0000256" key="4">
    <source>
        <dbReference type="ARBA" id="ARBA00023163"/>
    </source>
</evidence>
<dbReference type="GO" id="GO:0003677">
    <property type="term" value="F:DNA binding"/>
    <property type="evidence" value="ECO:0007669"/>
    <property type="project" value="UniProtKB-KW"/>
</dbReference>
<evidence type="ECO:0000259" key="7">
    <source>
        <dbReference type="PROSITE" id="PS50110"/>
    </source>
</evidence>
<dbReference type="CDD" id="cd17535">
    <property type="entry name" value="REC_NarL-like"/>
    <property type="match status" value="1"/>
</dbReference>
<evidence type="ECO:0000256" key="1">
    <source>
        <dbReference type="ARBA" id="ARBA00022553"/>
    </source>
</evidence>
<dbReference type="SUPFAM" id="SSF52172">
    <property type="entry name" value="CheY-like"/>
    <property type="match status" value="1"/>
</dbReference>
<dbReference type="InterPro" id="IPR000792">
    <property type="entry name" value="Tscrpt_reg_LuxR_C"/>
</dbReference>
<dbReference type="EMBL" id="CP001032">
    <property type="protein sequence ID" value="ACB74524.1"/>
    <property type="molecule type" value="Genomic_DNA"/>
</dbReference>
<dbReference type="InterPro" id="IPR011006">
    <property type="entry name" value="CheY-like_superfamily"/>
</dbReference>
<keyword evidence="2" id="KW-0805">Transcription regulation</keyword>
<evidence type="ECO:0000313" key="8">
    <source>
        <dbReference type="EMBL" id="ACB74524.1"/>
    </source>
</evidence>
<dbReference type="InterPro" id="IPR058245">
    <property type="entry name" value="NreC/VraR/RcsB-like_REC"/>
</dbReference>
<dbReference type="InterPro" id="IPR016032">
    <property type="entry name" value="Sig_transdc_resp-reg_C-effctor"/>
</dbReference>
<proteinExistence type="predicted"/>
<dbReference type="PANTHER" id="PTHR43214:SF41">
    <property type="entry name" value="NITRATE_NITRITE RESPONSE REGULATOR PROTEIN NARP"/>
    <property type="match status" value="1"/>
</dbReference>
<dbReference type="RefSeq" id="WP_012374062.1">
    <property type="nucleotide sequence ID" value="NC_010571.1"/>
</dbReference>
<feature type="domain" description="Response regulatory" evidence="7">
    <location>
        <begin position="8"/>
        <end position="124"/>
    </location>
</feature>
<evidence type="ECO:0000313" key="9">
    <source>
        <dbReference type="Proteomes" id="UP000007013"/>
    </source>
</evidence>
<evidence type="ECO:0000256" key="3">
    <source>
        <dbReference type="ARBA" id="ARBA00023125"/>
    </source>
</evidence>
<dbReference type="Proteomes" id="UP000007013">
    <property type="component" value="Chromosome"/>
</dbReference>
<dbReference type="GO" id="GO:0000160">
    <property type="term" value="P:phosphorelay signal transduction system"/>
    <property type="evidence" value="ECO:0007669"/>
    <property type="project" value="InterPro"/>
</dbReference>
<dbReference type="CDD" id="cd06170">
    <property type="entry name" value="LuxR_C_like"/>
    <property type="match status" value="1"/>
</dbReference>
<dbReference type="PROSITE" id="PS50110">
    <property type="entry name" value="RESPONSE_REGULATORY"/>
    <property type="match status" value="1"/>
</dbReference>
<feature type="domain" description="HTH luxR-type" evidence="6">
    <location>
        <begin position="152"/>
        <end position="196"/>
    </location>
</feature>
<dbReference type="SUPFAM" id="SSF46894">
    <property type="entry name" value="C-terminal effector domain of the bipartite response regulators"/>
    <property type="match status" value="1"/>
</dbReference>
<dbReference type="KEGG" id="ote:Oter_1239"/>
<dbReference type="SMART" id="SM00421">
    <property type="entry name" value="HTH_LUXR"/>
    <property type="match status" value="1"/>
</dbReference>
<dbReference type="PRINTS" id="PR00038">
    <property type="entry name" value="HTHLUXR"/>
</dbReference>
<evidence type="ECO:0000256" key="2">
    <source>
        <dbReference type="ARBA" id="ARBA00023015"/>
    </source>
</evidence>
<evidence type="ECO:0000259" key="6">
    <source>
        <dbReference type="PROSITE" id="PS50043"/>
    </source>
</evidence>
<organism evidence="8 9">
    <name type="scientific">Opitutus terrae (strain DSM 11246 / JCM 15787 / PB90-1)</name>
    <dbReference type="NCBI Taxonomy" id="452637"/>
    <lineage>
        <taxon>Bacteria</taxon>
        <taxon>Pseudomonadati</taxon>
        <taxon>Verrucomicrobiota</taxon>
        <taxon>Opitutia</taxon>
        <taxon>Opitutales</taxon>
        <taxon>Opitutaceae</taxon>
        <taxon>Opitutus</taxon>
    </lineage>
</organism>
<accession>B1ZPK5</accession>
<keyword evidence="1 5" id="KW-0597">Phosphoprotein</keyword>
<dbReference type="SMART" id="SM00448">
    <property type="entry name" value="REC"/>
    <property type="match status" value="1"/>
</dbReference>
<dbReference type="InterPro" id="IPR001789">
    <property type="entry name" value="Sig_transdc_resp-reg_receiver"/>
</dbReference>
<feature type="modified residue" description="4-aspartylphosphate" evidence="5">
    <location>
        <position position="59"/>
    </location>
</feature>
<dbReference type="GO" id="GO:0006355">
    <property type="term" value="P:regulation of DNA-templated transcription"/>
    <property type="evidence" value="ECO:0007669"/>
    <property type="project" value="InterPro"/>
</dbReference>
<protein>
    <submittedName>
        <fullName evidence="8">Two component transcriptional regulator, LuxR family</fullName>
    </submittedName>
</protein>
<dbReference type="InterPro" id="IPR039420">
    <property type="entry name" value="WalR-like"/>
</dbReference>
<dbReference type="eggNOG" id="COG2197">
    <property type="taxonomic scope" value="Bacteria"/>
</dbReference>
<keyword evidence="3" id="KW-0238">DNA-binding</keyword>
<dbReference type="HOGENOM" id="CLU_000445_90_1_0"/>
<gene>
    <name evidence="8" type="ordered locus">Oter_1239</name>
</gene>
<evidence type="ECO:0000256" key="5">
    <source>
        <dbReference type="PROSITE-ProRule" id="PRU00169"/>
    </source>
</evidence>
<keyword evidence="9" id="KW-1185">Reference proteome</keyword>
<dbReference type="Gene3D" id="3.40.50.2300">
    <property type="match status" value="1"/>
</dbReference>
<reference evidence="8 9" key="1">
    <citation type="journal article" date="2011" name="J. Bacteriol.">
        <title>Genome sequence of the verrucomicrobium Opitutus terrae PB90-1, an abundant inhabitant of rice paddy soil ecosystems.</title>
        <authorList>
            <person name="van Passel M.W."/>
            <person name="Kant R."/>
            <person name="Palva A."/>
            <person name="Copeland A."/>
            <person name="Lucas S."/>
            <person name="Lapidus A."/>
            <person name="Glavina del Rio T."/>
            <person name="Pitluck S."/>
            <person name="Goltsman E."/>
            <person name="Clum A."/>
            <person name="Sun H."/>
            <person name="Schmutz J."/>
            <person name="Larimer F.W."/>
            <person name="Land M.L."/>
            <person name="Hauser L."/>
            <person name="Kyrpides N."/>
            <person name="Mikhailova N."/>
            <person name="Richardson P.P."/>
            <person name="Janssen P.H."/>
            <person name="de Vos W.M."/>
            <person name="Smidt H."/>
        </authorList>
    </citation>
    <scope>NUCLEOTIDE SEQUENCE [LARGE SCALE GENOMIC DNA]</scope>
    <source>
        <strain evidence="9">DSM 11246 / JCM 15787 / PB90-1</strain>
    </source>
</reference>
<dbReference type="Pfam" id="PF00072">
    <property type="entry name" value="Response_reg"/>
    <property type="match status" value="1"/>
</dbReference>
<dbReference type="PANTHER" id="PTHR43214">
    <property type="entry name" value="TWO-COMPONENT RESPONSE REGULATOR"/>
    <property type="match status" value="1"/>
</dbReference>
<keyword evidence="4" id="KW-0804">Transcription</keyword>
<dbReference type="PROSITE" id="PS50043">
    <property type="entry name" value="HTH_LUXR_2"/>
    <property type="match status" value="1"/>
</dbReference>
<dbReference type="STRING" id="452637.Oter_1239"/>